<evidence type="ECO:0000313" key="1">
    <source>
        <dbReference type="EMBL" id="MBD7970256.1"/>
    </source>
</evidence>
<protein>
    <submittedName>
        <fullName evidence="1">Uncharacterized protein</fullName>
    </submittedName>
</protein>
<keyword evidence="2" id="KW-1185">Reference proteome</keyword>
<dbReference type="EMBL" id="JACSQL010000011">
    <property type="protein sequence ID" value="MBD7970256.1"/>
    <property type="molecule type" value="Genomic_DNA"/>
</dbReference>
<gene>
    <name evidence="1" type="ORF">H9647_19510</name>
</gene>
<accession>A0ABR8T3C1</accession>
<sequence>MNLNNYNAVSAVPTELISEDVMPFGEEVGAIYGQLKWERQTDEIFGEVYVANI</sequence>
<reference evidence="1 2" key="1">
    <citation type="submission" date="2020-08" db="EMBL/GenBank/DDBJ databases">
        <title>A Genomic Blueprint of the Chicken Gut Microbiome.</title>
        <authorList>
            <person name="Gilroy R."/>
            <person name="Ravi A."/>
            <person name="Getino M."/>
            <person name="Pursley I."/>
            <person name="Horton D.L."/>
            <person name="Alikhan N.-F."/>
            <person name="Baker D."/>
            <person name="Gharbi K."/>
            <person name="Hall N."/>
            <person name="Watson M."/>
            <person name="Adriaenssens E.M."/>
            <person name="Foster-Nyarko E."/>
            <person name="Jarju S."/>
            <person name="Secka A."/>
            <person name="Antonio M."/>
            <person name="Oren A."/>
            <person name="Chaudhuri R."/>
            <person name="La Ragione R.M."/>
            <person name="Hildebrand F."/>
            <person name="Pallen M.J."/>
        </authorList>
    </citation>
    <scope>NUCLEOTIDE SEQUENCE [LARGE SCALE GENOMIC DNA]</scope>
    <source>
        <strain evidence="1 2">Sa2BVA9</strain>
    </source>
</reference>
<dbReference type="Proteomes" id="UP000608071">
    <property type="component" value="Unassembled WGS sequence"/>
</dbReference>
<proteinExistence type="predicted"/>
<comment type="caution">
    <text evidence="1">The sequence shown here is derived from an EMBL/GenBank/DDBJ whole genome shotgun (WGS) entry which is preliminary data.</text>
</comment>
<name>A0ABR8T3C1_9BACL</name>
<evidence type="ECO:0000313" key="2">
    <source>
        <dbReference type="Proteomes" id="UP000608071"/>
    </source>
</evidence>
<organism evidence="1 2">
    <name type="scientific">Paenibacillus gallinarum</name>
    <dbReference type="NCBI Taxonomy" id="2762232"/>
    <lineage>
        <taxon>Bacteria</taxon>
        <taxon>Bacillati</taxon>
        <taxon>Bacillota</taxon>
        <taxon>Bacilli</taxon>
        <taxon>Bacillales</taxon>
        <taxon>Paenibacillaceae</taxon>
        <taxon>Paenibacillus</taxon>
    </lineage>
</organism>
<dbReference type="RefSeq" id="WP_191803165.1">
    <property type="nucleotide sequence ID" value="NZ_JACSQL010000011.1"/>
</dbReference>